<dbReference type="SUPFAM" id="SSF48452">
    <property type="entry name" value="TPR-like"/>
    <property type="match status" value="1"/>
</dbReference>
<dbReference type="VEuPathDB" id="TriTrypDB:TCDM_05801"/>
<dbReference type="VEuPathDB" id="TriTrypDB:BCY84_08329"/>
<evidence type="ECO:0008006" key="6">
    <source>
        <dbReference type="Google" id="ProtNLM"/>
    </source>
</evidence>
<dbReference type="Pfam" id="PF14938">
    <property type="entry name" value="SNAP"/>
    <property type="match status" value="1"/>
</dbReference>
<dbReference type="VEuPathDB" id="TriTrypDB:TcCLB.508707.160"/>
<dbReference type="Proteomes" id="UP000246121">
    <property type="component" value="Unassembled WGS sequence"/>
</dbReference>
<dbReference type="GO" id="GO:0005483">
    <property type="term" value="F:soluble NSF attachment protein activity"/>
    <property type="evidence" value="ECO:0007669"/>
    <property type="project" value="TreeGrafter"/>
</dbReference>
<dbReference type="InterPro" id="IPR011990">
    <property type="entry name" value="TPR-like_helical_dom_sf"/>
</dbReference>
<dbReference type="VEuPathDB" id="TriTrypDB:ECC02_004027"/>
<evidence type="ECO:0000313" key="5">
    <source>
        <dbReference type="Proteomes" id="UP000246121"/>
    </source>
</evidence>
<dbReference type="GO" id="GO:0019905">
    <property type="term" value="F:syntaxin binding"/>
    <property type="evidence" value="ECO:0007669"/>
    <property type="project" value="TreeGrafter"/>
</dbReference>
<dbReference type="VEuPathDB" id="TriTrypDB:Tc_MARK_3392"/>
<evidence type="ECO:0000256" key="1">
    <source>
        <dbReference type="ARBA" id="ARBA00010050"/>
    </source>
</evidence>
<dbReference type="VEuPathDB" id="TriTrypDB:C4B63_80g27"/>
<dbReference type="InterPro" id="IPR000744">
    <property type="entry name" value="NSF_attach"/>
</dbReference>
<evidence type="ECO:0000256" key="3">
    <source>
        <dbReference type="ARBA" id="ARBA00022927"/>
    </source>
</evidence>
<dbReference type="VEuPathDB" id="TriTrypDB:TCSYLVIO_005376"/>
<dbReference type="PANTHER" id="PTHR13768:SF41">
    <property type="entry name" value="SOLUBLE N-ETHYLMALEIMIDE SENSITIVE FACTOR (NSF) ATTACHMENT PROTEIN"/>
    <property type="match status" value="1"/>
</dbReference>
<dbReference type="OrthoDB" id="9984275at2759"/>
<dbReference type="PANTHER" id="PTHR13768">
    <property type="entry name" value="SOLUBLE NSF ATTACHMENT PROTEIN SNAP"/>
    <property type="match status" value="1"/>
</dbReference>
<dbReference type="GO" id="GO:0005774">
    <property type="term" value="C:vacuolar membrane"/>
    <property type="evidence" value="ECO:0007669"/>
    <property type="project" value="TreeGrafter"/>
</dbReference>
<dbReference type="GO" id="GO:0006886">
    <property type="term" value="P:intracellular protein transport"/>
    <property type="evidence" value="ECO:0007669"/>
    <property type="project" value="InterPro"/>
</dbReference>
<comment type="similarity">
    <text evidence="1">Belongs to the SNAP family.</text>
</comment>
<dbReference type="VEuPathDB" id="TriTrypDB:C3747_68g49"/>
<dbReference type="VEuPathDB" id="TriTrypDB:TcCL_NonESM05048"/>
<proteinExistence type="inferred from homology"/>
<evidence type="ECO:0000256" key="2">
    <source>
        <dbReference type="ARBA" id="ARBA00022448"/>
    </source>
</evidence>
<dbReference type="VEuPathDB" id="TriTrypDB:TcG_04139"/>
<dbReference type="GO" id="GO:0035494">
    <property type="term" value="P:SNARE complex disassembly"/>
    <property type="evidence" value="ECO:0007669"/>
    <property type="project" value="TreeGrafter"/>
</dbReference>
<accession>A0A2V2UY20</accession>
<protein>
    <recommendedName>
        <fullName evidence="6">SNAP protein</fullName>
    </recommendedName>
</protein>
<reference evidence="4 5" key="1">
    <citation type="journal article" date="2018" name="Microb. Genom.">
        <title>Expanding an expanded genome: long-read sequencing of Trypanosoma cruzi.</title>
        <authorList>
            <person name="Berna L."/>
            <person name="Rodriguez M."/>
            <person name="Chiribao M.L."/>
            <person name="Parodi-Talice A."/>
            <person name="Pita S."/>
            <person name="Rijo G."/>
            <person name="Alvarez-Valin F."/>
            <person name="Robello C."/>
        </authorList>
    </citation>
    <scope>NUCLEOTIDE SEQUENCE [LARGE SCALE GENOMIC DNA]</scope>
    <source>
        <strain evidence="4 5">Dm28c</strain>
    </source>
</reference>
<dbReference type="VEuPathDB" id="TriTrypDB:TcYC6_0050660"/>
<dbReference type="GO" id="GO:0031201">
    <property type="term" value="C:SNARE complex"/>
    <property type="evidence" value="ECO:0007669"/>
    <property type="project" value="TreeGrafter"/>
</dbReference>
<dbReference type="EMBL" id="PRFA01000080">
    <property type="protein sequence ID" value="PWU88072.1"/>
    <property type="molecule type" value="Genomic_DNA"/>
</dbReference>
<keyword evidence="2" id="KW-0813">Transport</keyword>
<organism evidence="4 5">
    <name type="scientific">Trypanosoma cruzi</name>
    <dbReference type="NCBI Taxonomy" id="5693"/>
    <lineage>
        <taxon>Eukaryota</taxon>
        <taxon>Discoba</taxon>
        <taxon>Euglenozoa</taxon>
        <taxon>Kinetoplastea</taxon>
        <taxon>Metakinetoplastina</taxon>
        <taxon>Trypanosomatida</taxon>
        <taxon>Trypanosomatidae</taxon>
        <taxon>Trypanosoma</taxon>
        <taxon>Schizotrypanum</taxon>
    </lineage>
</organism>
<dbReference type="AlphaFoldDB" id="A0A2V2UY20"/>
<dbReference type="VEuPathDB" id="TriTrypDB:TcCLB.509073.50"/>
<name>A0A2V2UY20_TRYCR</name>
<sequence length="292" mass="33249">MEGKADQLVEEAEKSLKGFSLSKYFGGDKYEKAHGKFIQAATQYKACSNYAKAAKAYVRAAEMSMASKNEVDVTAELEDAARCHVKANDKDAATRLYRQVAEYYERNQMHIRAAKTCVSLSEITEGSAKIKWLEKASTYYRMQGSRVSADELIQKVAEAKARMGDYKGAHELYEQLARETLNDAVMRGGARRLFFMALLTQLAGITRENFMEDLAALRERFEEYQDLDTQFDHLTREHMLVQGVIEAMEVESVEKMEEAIADYDNICVLDELKEKMLLRAKRALVGRLDDLR</sequence>
<dbReference type="VEuPathDB" id="TriTrypDB:TcBrA4_0035320"/>
<evidence type="ECO:0000313" key="4">
    <source>
        <dbReference type="EMBL" id="PWU88072.1"/>
    </source>
</evidence>
<keyword evidence="3" id="KW-0653">Protein transport</keyword>
<dbReference type="Gene3D" id="1.25.40.10">
    <property type="entry name" value="Tetratricopeptide repeat domain"/>
    <property type="match status" value="1"/>
</dbReference>
<gene>
    <name evidence="4" type="ORF">C4B63_80g27</name>
</gene>
<comment type="caution">
    <text evidence="4">The sequence shown here is derived from an EMBL/GenBank/DDBJ whole genome shotgun (WGS) entry which is preliminary data.</text>
</comment>